<comment type="caution">
    <text evidence="13">The sequence shown here is derived from an EMBL/GenBank/DDBJ whole genome shotgun (WGS) entry which is preliminary data.</text>
</comment>
<keyword evidence="4 9" id="KW-0460">Magnesium</keyword>
<dbReference type="Gene3D" id="3.20.20.70">
    <property type="entry name" value="Aldolase class I"/>
    <property type="match status" value="1"/>
</dbReference>
<evidence type="ECO:0000256" key="7">
    <source>
        <dbReference type="ARBA" id="ARBA00047851"/>
    </source>
</evidence>
<comment type="cofactor">
    <cofactor evidence="9">
        <name>Mg(2+)</name>
        <dbReference type="ChEBI" id="CHEBI:18420"/>
    </cofactor>
    <text evidence="9">Binds 1 Mg(2+) ion per subunit.</text>
</comment>
<evidence type="ECO:0000313" key="13">
    <source>
        <dbReference type="EMBL" id="PYG89073.1"/>
    </source>
</evidence>
<gene>
    <name evidence="9" type="primary">thiE</name>
    <name evidence="13" type="ORF">LY28_00895</name>
</gene>
<organism evidence="13 14">
    <name type="scientific">Ruminiclostridium sufflavum DSM 19573</name>
    <dbReference type="NCBI Taxonomy" id="1121337"/>
    <lineage>
        <taxon>Bacteria</taxon>
        <taxon>Bacillati</taxon>
        <taxon>Bacillota</taxon>
        <taxon>Clostridia</taxon>
        <taxon>Eubacteriales</taxon>
        <taxon>Oscillospiraceae</taxon>
        <taxon>Ruminiclostridium</taxon>
    </lineage>
</organism>
<comment type="catalytic activity">
    <reaction evidence="7 9 10">
        <text>2-(2-carboxy-4-methylthiazol-5-yl)ethyl phosphate + 4-amino-2-methyl-5-(diphosphooxymethyl)pyrimidine + 2 H(+) = thiamine phosphate + CO2 + diphosphate</text>
        <dbReference type="Rhea" id="RHEA:47848"/>
        <dbReference type="ChEBI" id="CHEBI:15378"/>
        <dbReference type="ChEBI" id="CHEBI:16526"/>
        <dbReference type="ChEBI" id="CHEBI:33019"/>
        <dbReference type="ChEBI" id="CHEBI:37575"/>
        <dbReference type="ChEBI" id="CHEBI:57841"/>
        <dbReference type="ChEBI" id="CHEBI:62890"/>
        <dbReference type="EC" id="2.5.1.3"/>
    </reaction>
</comment>
<accession>A0A318Y9J9</accession>
<dbReference type="HAMAP" id="MF_00097">
    <property type="entry name" value="TMP_synthase"/>
    <property type="match status" value="1"/>
</dbReference>
<evidence type="ECO:0000256" key="2">
    <source>
        <dbReference type="ARBA" id="ARBA00022679"/>
    </source>
</evidence>
<name>A0A318Y9J9_9FIRM</name>
<dbReference type="AlphaFoldDB" id="A0A318Y9J9"/>
<dbReference type="InterPro" id="IPR013785">
    <property type="entry name" value="Aldolase_TIM"/>
</dbReference>
<dbReference type="EC" id="2.5.1.3" evidence="9"/>
<comment type="function">
    <text evidence="9">Condenses 4-methyl-5-(beta-hydroxyethyl)thiazole monophosphate (THZ-P) and 2-methyl-4-amino-5-hydroxymethyl pyrimidine pyrophosphate (HMP-PP) to form thiamine monophosphate (TMP).</text>
</comment>
<proteinExistence type="inferred from homology"/>
<comment type="catalytic activity">
    <reaction evidence="8 9 10">
        <text>2-[(2R,5Z)-2-carboxy-4-methylthiazol-5(2H)-ylidene]ethyl phosphate + 4-amino-2-methyl-5-(diphosphooxymethyl)pyrimidine + 2 H(+) = thiamine phosphate + CO2 + diphosphate</text>
        <dbReference type="Rhea" id="RHEA:47844"/>
        <dbReference type="ChEBI" id="CHEBI:15378"/>
        <dbReference type="ChEBI" id="CHEBI:16526"/>
        <dbReference type="ChEBI" id="CHEBI:33019"/>
        <dbReference type="ChEBI" id="CHEBI:37575"/>
        <dbReference type="ChEBI" id="CHEBI:57841"/>
        <dbReference type="ChEBI" id="CHEBI:62899"/>
        <dbReference type="EC" id="2.5.1.3"/>
    </reaction>
</comment>
<evidence type="ECO:0000256" key="1">
    <source>
        <dbReference type="ARBA" id="ARBA00005165"/>
    </source>
</evidence>
<keyword evidence="5 9" id="KW-0784">Thiamine biosynthesis</keyword>
<keyword evidence="3 9" id="KW-0479">Metal-binding</keyword>
<evidence type="ECO:0000259" key="12">
    <source>
        <dbReference type="Pfam" id="PF02581"/>
    </source>
</evidence>
<evidence type="ECO:0000313" key="14">
    <source>
        <dbReference type="Proteomes" id="UP000248132"/>
    </source>
</evidence>
<feature type="binding site" evidence="9">
    <location>
        <position position="104"/>
    </location>
    <ligand>
        <name>4-amino-2-methyl-5-(diphosphooxymethyl)pyrimidine</name>
        <dbReference type="ChEBI" id="CHEBI:57841"/>
    </ligand>
</feature>
<reference evidence="13 14" key="1">
    <citation type="submission" date="2018-06" db="EMBL/GenBank/DDBJ databases">
        <title>Genomic Encyclopedia of Type Strains, Phase I: the one thousand microbial genomes (KMG-I) project.</title>
        <authorList>
            <person name="Kyrpides N."/>
        </authorList>
    </citation>
    <scope>NUCLEOTIDE SEQUENCE [LARGE SCALE GENOMIC DNA]</scope>
    <source>
        <strain evidence="13 14">DSM 19573</strain>
    </source>
</reference>
<evidence type="ECO:0000256" key="9">
    <source>
        <dbReference type="HAMAP-Rule" id="MF_00097"/>
    </source>
</evidence>
<dbReference type="GO" id="GO:0009229">
    <property type="term" value="P:thiamine diphosphate biosynthetic process"/>
    <property type="evidence" value="ECO:0007669"/>
    <property type="project" value="UniProtKB-UniRule"/>
</dbReference>
<feature type="binding site" evidence="9">
    <location>
        <position position="133"/>
    </location>
    <ligand>
        <name>4-amino-2-methyl-5-(diphosphooxymethyl)pyrimidine</name>
        <dbReference type="ChEBI" id="CHEBI:57841"/>
    </ligand>
</feature>
<protein>
    <recommendedName>
        <fullName evidence="9">Thiamine-phosphate synthase</fullName>
        <shortName evidence="9">TP synthase</shortName>
        <shortName evidence="9">TPS</shortName>
        <ecNumber evidence="9">2.5.1.3</ecNumber>
    </recommendedName>
    <alternativeName>
        <fullName evidence="9">Thiamine-phosphate pyrophosphorylase</fullName>
        <shortName evidence="9">TMP pyrophosphorylase</shortName>
        <shortName evidence="9">TMP-PPase</shortName>
    </alternativeName>
</protein>
<comment type="catalytic activity">
    <reaction evidence="6 9 10">
        <text>4-methyl-5-(2-phosphooxyethyl)-thiazole + 4-amino-2-methyl-5-(diphosphooxymethyl)pyrimidine + H(+) = thiamine phosphate + diphosphate</text>
        <dbReference type="Rhea" id="RHEA:22328"/>
        <dbReference type="ChEBI" id="CHEBI:15378"/>
        <dbReference type="ChEBI" id="CHEBI:33019"/>
        <dbReference type="ChEBI" id="CHEBI:37575"/>
        <dbReference type="ChEBI" id="CHEBI:57841"/>
        <dbReference type="ChEBI" id="CHEBI:58296"/>
        <dbReference type="EC" id="2.5.1.3"/>
    </reaction>
</comment>
<dbReference type="FunFam" id="3.20.20.70:FF:000096">
    <property type="entry name" value="Thiamine-phosphate synthase"/>
    <property type="match status" value="1"/>
</dbReference>
<feature type="binding site" evidence="9">
    <location>
        <begin position="33"/>
        <end position="37"/>
    </location>
    <ligand>
        <name>4-amino-2-methyl-5-(diphosphooxymethyl)pyrimidine</name>
        <dbReference type="ChEBI" id="CHEBI:57841"/>
    </ligand>
</feature>
<keyword evidence="14" id="KW-1185">Reference proteome</keyword>
<evidence type="ECO:0000256" key="4">
    <source>
        <dbReference type="ARBA" id="ARBA00022842"/>
    </source>
</evidence>
<feature type="binding site" evidence="9">
    <location>
        <position position="85"/>
    </location>
    <ligand>
        <name>Mg(2+)</name>
        <dbReference type="ChEBI" id="CHEBI:18420"/>
    </ligand>
</feature>
<feature type="binding site" evidence="9">
    <location>
        <position position="66"/>
    </location>
    <ligand>
        <name>Mg(2+)</name>
        <dbReference type="ChEBI" id="CHEBI:18420"/>
    </ligand>
</feature>
<dbReference type="GO" id="GO:0009228">
    <property type="term" value="P:thiamine biosynthetic process"/>
    <property type="evidence" value="ECO:0007669"/>
    <property type="project" value="UniProtKB-KW"/>
</dbReference>
<dbReference type="InterPro" id="IPR036206">
    <property type="entry name" value="ThiamineP_synth_sf"/>
</dbReference>
<dbReference type="GO" id="GO:0004789">
    <property type="term" value="F:thiamine-phosphate diphosphorylase activity"/>
    <property type="evidence" value="ECO:0007669"/>
    <property type="project" value="UniProtKB-UniRule"/>
</dbReference>
<dbReference type="PANTHER" id="PTHR20857">
    <property type="entry name" value="THIAMINE-PHOSPHATE PYROPHOSPHORYLASE"/>
    <property type="match status" value="1"/>
</dbReference>
<sequence length="205" mass="21757">MRLYAVTDRMWLGQNSLPEQVEECIRGGATCIQIREKDISFDEYVKLAIEIKKVTGKHDIPFIVNDDTDVAIACKADGIHVGQHDMQAGEVRKKAGGNMIIGVSAQNVEQAVLAEGMGADYIGVGAVFSTATKADASDVTYETLKAICEAVSIPVVAIGGISKNNIMELKGSGADGVAVVSAIFAQENIYEAAKELRALSDSCFG</sequence>
<comment type="pathway">
    <text evidence="1 9 11">Cofactor biosynthesis; thiamine diphosphate biosynthesis; thiamine phosphate from 4-amino-2-methyl-5-diphosphomethylpyrimidine and 4-methyl-5-(2-phosphoethyl)-thiazole: step 1/1.</text>
</comment>
<dbReference type="Proteomes" id="UP000248132">
    <property type="component" value="Unassembled WGS sequence"/>
</dbReference>
<dbReference type="SUPFAM" id="SSF51391">
    <property type="entry name" value="Thiamin phosphate synthase"/>
    <property type="match status" value="1"/>
</dbReference>
<dbReference type="GO" id="GO:0005737">
    <property type="term" value="C:cytoplasm"/>
    <property type="evidence" value="ECO:0007669"/>
    <property type="project" value="TreeGrafter"/>
</dbReference>
<feature type="binding site" evidence="9">
    <location>
        <position position="65"/>
    </location>
    <ligand>
        <name>4-amino-2-methyl-5-(diphosphooxymethyl)pyrimidine</name>
        <dbReference type="ChEBI" id="CHEBI:57841"/>
    </ligand>
</feature>
<evidence type="ECO:0000256" key="6">
    <source>
        <dbReference type="ARBA" id="ARBA00047334"/>
    </source>
</evidence>
<feature type="domain" description="Thiamine phosphate synthase/TenI" evidence="12">
    <location>
        <begin position="3"/>
        <end position="183"/>
    </location>
</feature>
<evidence type="ECO:0000256" key="5">
    <source>
        <dbReference type="ARBA" id="ARBA00022977"/>
    </source>
</evidence>
<dbReference type="InterPro" id="IPR022998">
    <property type="entry name" value="ThiamineP_synth_TenI"/>
</dbReference>
<feature type="binding site" evidence="9">
    <location>
        <position position="160"/>
    </location>
    <ligand>
        <name>2-[(2R,5Z)-2-carboxy-4-methylthiazol-5(2H)-ylidene]ethyl phosphate</name>
        <dbReference type="ChEBI" id="CHEBI:62899"/>
    </ligand>
</feature>
<dbReference type="InterPro" id="IPR034291">
    <property type="entry name" value="TMP_synthase"/>
</dbReference>
<keyword evidence="2 9" id="KW-0808">Transferase</keyword>
<comment type="similarity">
    <text evidence="9 10">Belongs to the thiamine-phosphate synthase family.</text>
</comment>
<dbReference type="EMBL" id="QKMR01000004">
    <property type="protein sequence ID" value="PYG89073.1"/>
    <property type="molecule type" value="Genomic_DNA"/>
</dbReference>
<feature type="binding site" evidence="9">
    <location>
        <begin position="180"/>
        <end position="181"/>
    </location>
    <ligand>
        <name>2-[(2R,5Z)-2-carboxy-4-methylthiazol-5(2H)-ylidene]ethyl phosphate</name>
        <dbReference type="ChEBI" id="CHEBI:62899"/>
    </ligand>
</feature>
<dbReference type="PANTHER" id="PTHR20857:SF15">
    <property type="entry name" value="THIAMINE-PHOSPHATE SYNTHASE"/>
    <property type="match status" value="1"/>
</dbReference>
<dbReference type="CDD" id="cd00564">
    <property type="entry name" value="TMP_TenI"/>
    <property type="match status" value="1"/>
</dbReference>
<evidence type="ECO:0000256" key="11">
    <source>
        <dbReference type="RuleBase" id="RU004253"/>
    </source>
</evidence>
<dbReference type="UniPathway" id="UPA00060">
    <property type="reaction ID" value="UER00141"/>
</dbReference>
<evidence type="ECO:0000256" key="10">
    <source>
        <dbReference type="RuleBase" id="RU003826"/>
    </source>
</evidence>
<evidence type="ECO:0000256" key="8">
    <source>
        <dbReference type="ARBA" id="ARBA00047883"/>
    </source>
</evidence>
<dbReference type="NCBIfam" id="TIGR00693">
    <property type="entry name" value="thiE"/>
    <property type="match status" value="1"/>
</dbReference>
<evidence type="ECO:0000256" key="3">
    <source>
        <dbReference type="ARBA" id="ARBA00022723"/>
    </source>
</evidence>
<feature type="binding site" evidence="9">
    <location>
        <begin position="130"/>
        <end position="132"/>
    </location>
    <ligand>
        <name>2-[(2R,5Z)-2-carboxy-4-methylthiazol-5(2H)-ylidene]ethyl phosphate</name>
        <dbReference type="ChEBI" id="CHEBI:62899"/>
    </ligand>
</feature>
<dbReference type="Pfam" id="PF02581">
    <property type="entry name" value="TMP-TENI"/>
    <property type="match status" value="1"/>
</dbReference>
<dbReference type="GO" id="GO:0000287">
    <property type="term" value="F:magnesium ion binding"/>
    <property type="evidence" value="ECO:0007669"/>
    <property type="project" value="UniProtKB-UniRule"/>
</dbReference>